<dbReference type="VEuPathDB" id="FungiDB:ASPCADRAFT_517912"/>
<feature type="transmembrane region" description="Helical" evidence="2">
    <location>
        <begin position="442"/>
        <end position="472"/>
    </location>
</feature>
<keyword evidence="2" id="KW-1133">Transmembrane helix</keyword>
<dbReference type="Proteomes" id="UP000188318">
    <property type="component" value="Unassembled WGS sequence"/>
</dbReference>
<dbReference type="AlphaFoldDB" id="A0A1R3RDH3"/>
<keyword evidence="2" id="KW-0812">Transmembrane</keyword>
<evidence type="ECO:0000256" key="1">
    <source>
        <dbReference type="SAM" id="MobiDB-lite"/>
    </source>
</evidence>
<keyword evidence="3" id="KW-0732">Signal</keyword>
<feature type="transmembrane region" description="Helical" evidence="2">
    <location>
        <begin position="221"/>
        <end position="240"/>
    </location>
</feature>
<dbReference type="OrthoDB" id="3061561at2759"/>
<feature type="compositionally biased region" description="Low complexity" evidence="1">
    <location>
        <begin position="319"/>
        <end position="347"/>
    </location>
</feature>
<reference evidence="5" key="1">
    <citation type="journal article" date="2017" name="Genome Biol.">
        <title>Comparative genomics reveals high biological diversity and specific adaptations in the industrially and medically important fungal genus Aspergillus.</title>
        <authorList>
            <person name="de Vries R.P."/>
            <person name="Riley R."/>
            <person name="Wiebenga A."/>
            <person name="Aguilar-Osorio G."/>
            <person name="Amillis S."/>
            <person name="Uchima C.A."/>
            <person name="Anderluh G."/>
            <person name="Asadollahi M."/>
            <person name="Askin M."/>
            <person name="Barry K."/>
            <person name="Battaglia E."/>
            <person name="Bayram O."/>
            <person name="Benocci T."/>
            <person name="Braus-Stromeyer S.A."/>
            <person name="Caldana C."/>
            <person name="Canovas D."/>
            <person name="Cerqueira G.C."/>
            <person name="Chen F."/>
            <person name="Chen W."/>
            <person name="Choi C."/>
            <person name="Clum A."/>
            <person name="Dos Santos R.A."/>
            <person name="Damasio A.R."/>
            <person name="Diallinas G."/>
            <person name="Emri T."/>
            <person name="Fekete E."/>
            <person name="Flipphi M."/>
            <person name="Freyberg S."/>
            <person name="Gallo A."/>
            <person name="Gournas C."/>
            <person name="Habgood R."/>
            <person name="Hainaut M."/>
            <person name="Harispe M.L."/>
            <person name="Henrissat B."/>
            <person name="Hilden K.S."/>
            <person name="Hope R."/>
            <person name="Hossain A."/>
            <person name="Karabika E."/>
            <person name="Karaffa L."/>
            <person name="Karanyi Z."/>
            <person name="Krasevec N."/>
            <person name="Kuo A."/>
            <person name="Kusch H."/>
            <person name="LaButti K."/>
            <person name="Lagendijk E.L."/>
            <person name="Lapidus A."/>
            <person name="Levasseur A."/>
            <person name="Lindquist E."/>
            <person name="Lipzen A."/>
            <person name="Logrieco A.F."/>
            <person name="MacCabe A."/>
            <person name="Maekelae M.R."/>
            <person name="Malavazi I."/>
            <person name="Melin P."/>
            <person name="Meyer V."/>
            <person name="Mielnichuk N."/>
            <person name="Miskei M."/>
            <person name="Molnar A.P."/>
            <person name="Mule G."/>
            <person name="Ngan C.Y."/>
            <person name="Orejas M."/>
            <person name="Orosz E."/>
            <person name="Ouedraogo J.P."/>
            <person name="Overkamp K.M."/>
            <person name="Park H.-S."/>
            <person name="Perrone G."/>
            <person name="Piumi F."/>
            <person name="Punt P.J."/>
            <person name="Ram A.F."/>
            <person name="Ramon A."/>
            <person name="Rauscher S."/>
            <person name="Record E."/>
            <person name="Riano-Pachon D.M."/>
            <person name="Robert V."/>
            <person name="Roehrig J."/>
            <person name="Ruller R."/>
            <person name="Salamov A."/>
            <person name="Salih N.S."/>
            <person name="Samson R.A."/>
            <person name="Sandor E."/>
            <person name="Sanguinetti M."/>
            <person name="Schuetze T."/>
            <person name="Sepcic K."/>
            <person name="Shelest E."/>
            <person name="Sherlock G."/>
            <person name="Sophianopoulou V."/>
            <person name="Squina F.M."/>
            <person name="Sun H."/>
            <person name="Susca A."/>
            <person name="Todd R.B."/>
            <person name="Tsang A."/>
            <person name="Unkles S.E."/>
            <person name="van de Wiele N."/>
            <person name="van Rossen-Uffink D."/>
            <person name="Oliveira J.V."/>
            <person name="Vesth T.C."/>
            <person name="Visser J."/>
            <person name="Yu J.-H."/>
            <person name="Zhou M."/>
            <person name="Andersen M.R."/>
            <person name="Archer D.B."/>
            <person name="Baker S.E."/>
            <person name="Benoit I."/>
            <person name="Brakhage A.A."/>
            <person name="Braus G.H."/>
            <person name="Fischer R."/>
            <person name="Frisvad J.C."/>
            <person name="Goldman G.H."/>
            <person name="Houbraken J."/>
            <person name="Oakley B."/>
            <person name="Pocsi I."/>
            <person name="Scazzocchio C."/>
            <person name="Seiboth B."/>
            <person name="vanKuyk P.A."/>
            <person name="Wortman J."/>
            <person name="Dyer P.S."/>
            <person name="Grigoriev I.V."/>
        </authorList>
    </citation>
    <scope>NUCLEOTIDE SEQUENCE [LARGE SCALE GENOMIC DNA]</scope>
    <source>
        <strain evidence="5">ITEM 5010</strain>
    </source>
</reference>
<sequence>MSRSLLILVFVSSNVHAFNTIHTNCTLPPPGTKFVTAPNTRGSLQILWSSLFTILACTWTVLHLNVPKYVPEPDKKQFWKWLKWAVHKYQHPVKWFLLTVVAPEVSFTKYWDDQSRGRSLFYHYEHELKDKGWTKTHLLFANMGVTPAGNETSPHDTASECNRSSEDPANKFKDAFHLTATDVLKILLAEEENDKLSVPELRNVSVEEINDRSKTDIFMRLLAVGQIVWVVVQILSRWIYGLNVSQLEVTVVAFAFCAVGMYISNRGKPQGVNVPILFKYPATKATLEKSLESTNLPKPRKEHKLWPLFKCRYCENENTSNDSNKNNLKKNTTNNESNTSDSNDSSSQPTHLHFDTGNTSRHEDKESVDDDEQLPSGFTSMVGLVRTFLHSPHYPGGPVGNGFIDNVGDDFTDMSMFLGSMLFGGIHLAAWDFQFPTTVEKYLWWAAALWCTVCVLVCTVIYFLLIGLAYVYDASPQSLRTNLSPREDAQPTDPPLEAPINPISVSATPKSEPNSVRDVESQGSPPRCRTSFGSAIILVCRLFFNSFFILFFFLLMILIYTCMIAYVLARLFIMVEMFRTLAFLPTGAYVATWASDIPNLG</sequence>
<proteinExistence type="predicted"/>
<feature type="region of interest" description="Disordered" evidence="1">
    <location>
        <begin position="483"/>
        <end position="527"/>
    </location>
</feature>
<keyword evidence="2" id="KW-0472">Membrane</keyword>
<evidence type="ECO:0000313" key="4">
    <source>
        <dbReference type="EMBL" id="OOF92536.1"/>
    </source>
</evidence>
<feature type="chain" id="PRO_5012684072" evidence="3">
    <location>
        <begin position="18"/>
        <end position="601"/>
    </location>
</feature>
<dbReference type="PANTHER" id="PTHR35043">
    <property type="entry name" value="TRANSCRIPTION FACTOR DOMAIN-CONTAINING PROTEIN"/>
    <property type="match status" value="1"/>
</dbReference>
<feature type="compositionally biased region" description="Polar residues" evidence="1">
    <location>
        <begin position="503"/>
        <end position="514"/>
    </location>
</feature>
<feature type="transmembrane region" description="Helical" evidence="2">
    <location>
        <begin position="46"/>
        <end position="66"/>
    </location>
</feature>
<evidence type="ECO:0000256" key="2">
    <source>
        <dbReference type="SAM" id="Phobius"/>
    </source>
</evidence>
<keyword evidence="5" id="KW-1185">Reference proteome</keyword>
<protein>
    <submittedName>
        <fullName evidence="4">Uncharacterized protein</fullName>
    </submittedName>
</protein>
<dbReference type="PANTHER" id="PTHR35043:SF7">
    <property type="entry name" value="TRANSCRIPTION FACTOR DOMAIN-CONTAINING PROTEIN"/>
    <property type="match status" value="1"/>
</dbReference>
<feature type="signal peptide" evidence="3">
    <location>
        <begin position="1"/>
        <end position="17"/>
    </location>
</feature>
<dbReference type="OMA" id="PTKWFLL"/>
<feature type="transmembrane region" description="Helical" evidence="2">
    <location>
        <begin position="246"/>
        <end position="263"/>
    </location>
</feature>
<dbReference type="EMBL" id="KV907507">
    <property type="protein sequence ID" value="OOF92536.1"/>
    <property type="molecule type" value="Genomic_DNA"/>
</dbReference>
<dbReference type="STRING" id="602072.A0A1R3RDH3"/>
<feature type="region of interest" description="Disordered" evidence="1">
    <location>
        <begin position="319"/>
        <end position="375"/>
    </location>
</feature>
<evidence type="ECO:0000313" key="5">
    <source>
        <dbReference type="Proteomes" id="UP000188318"/>
    </source>
</evidence>
<accession>A0A1R3RDH3</accession>
<feature type="transmembrane region" description="Helical" evidence="2">
    <location>
        <begin position="547"/>
        <end position="569"/>
    </location>
</feature>
<evidence type="ECO:0000256" key="3">
    <source>
        <dbReference type="SAM" id="SignalP"/>
    </source>
</evidence>
<name>A0A1R3RDH3_ASPC5</name>
<organism evidence="4 5">
    <name type="scientific">Aspergillus carbonarius (strain ITEM 5010)</name>
    <dbReference type="NCBI Taxonomy" id="602072"/>
    <lineage>
        <taxon>Eukaryota</taxon>
        <taxon>Fungi</taxon>
        <taxon>Dikarya</taxon>
        <taxon>Ascomycota</taxon>
        <taxon>Pezizomycotina</taxon>
        <taxon>Eurotiomycetes</taxon>
        <taxon>Eurotiomycetidae</taxon>
        <taxon>Eurotiales</taxon>
        <taxon>Aspergillaceae</taxon>
        <taxon>Aspergillus</taxon>
        <taxon>Aspergillus subgen. Circumdati</taxon>
    </lineage>
</organism>
<gene>
    <name evidence="4" type="ORF">ASPCADRAFT_517912</name>
</gene>